<keyword evidence="1" id="KW-0732">Signal</keyword>
<protein>
    <submittedName>
        <fullName evidence="2">Uncharacterized protein</fullName>
    </submittedName>
</protein>
<dbReference type="Proteomes" id="UP000019486">
    <property type="component" value="Unassembled WGS sequence"/>
</dbReference>
<dbReference type="STRING" id="1385369.N825_17230"/>
<feature type="signal peptide" evidence="1">
    <location>
        <begin position="1"/>
        <end position="20"/>
    </location>
</feature>
<evidence type="ECO:0000313" key="3">
    <source>
        <dbReference type="Proteomes" id="UP000019486"/>
    </source>
</evidence>
<gene>
    <name evidence="2" type="ORF">N825_17230</name>
</gene>
<comment type="caution">
    <text evidence="2">The sequence shown here is derived from an EMBL/GenBank/DDBJ whole genome shotgun (WGS) entry which is preliminary data.</text>
</comment>
<dbReference type="EMBL" id="AVFL01000025">
    <property type="protein sequence ID" value="EWY37613.1"/>
    <property type="molecule type" value="Genomic_DNA"/>
</dbReference>
<evidence type="ECO:0000256" key="1">
    <source>
        <dbReference type="SAM" id="SignalP"/>
    </source>
</evidence>
<name>W9H1L1_9PROT</name>
<dbReference type="AlphaFoldDB" id="W9H1L1"/>
<keyword evidence="3" id="KW-1185">Reference proteome</keyword>
<feature type="chain" id="PRO_5004920743" evidence="1">
    <location>
        <begin position="21"/>
        <end position="114"/>
    </location>
</feature>
<proteinExistence type="predicted"/>
<dbReference type="OrthoDB" id="7916805at2"/>
<organism evidence="2 3">
    <name type="scientific">Skermanella stibiiresistens SB22</name>
    <dbReference type="NCBI Taxonomy" id="1385369"/>
    <lineage>
        <taxon>Bacteria</taxon>
        <taxon>Pseudomonadati</taxon>
        <taxon>Pseudomonadota</taxon>
        <taxon>Alphaproteobacteria</taxon>
        <taxon>Rhodospirillales</taxon>
        <taxon>Azospirillaceae</taxon>
        <taxon>Skermanella</taxon>
    </lineage>
</organism>
<sequence length="114" mass="11778">MRRFLAATALALLIPTMASAADIVSAEQARTVSLRDGSAVVFFTNASDKFEVVTTVSADDRSPALRFTHDLAVGQSAVIELAGDAGSPAARLTLTRDGDKLRVDGGSNTVATGL</sequence>
<evidence type="ECO:0000313" key="2">
    <source>
        <dbReference type="EMBL" id="EWY37613.1"/>
    </source>
</evidence>
<dbReference type="RefSeq" id="WP_037458701.1">
    <property type="nucleotide sequence ID" value="NZ_AVFL01000025.1"/>
</dbReference>
<accession>W9H1L1</accession>
<reference evidence="2 3" key="1">
    <citation type="submission" date="2013-08" db="EMBL/GenBank/DDBJ databases">
        <title>The genome sequence of Skermanella stibiiresistens.</title>
        <authorList>
            <person name="Zhu W."/>
            <person name="Wang G."/>
        </authorList>
    </citation>
    <scope>NUCLEOTIDE SEQUENCE [LARGE SCALE GENOMIC DNA]</scope>
    <source>
        <strain evidence="2 3">SB22</strain>
    </source>
</reference>